<dbReference type="InParanoid" id="A0A067LUB1"/>
<reference evidence="3" key="1">
    <citation type="journal article" date="2014" name="Proc. Natl. Acad. Sci. U.S.A.">
        <title>Extensive sampling of basidiomycete genomes demonstrates inadequacy of the white-rot/brown-rot paradigm for wood decay fungi.</title>
        <authorList>
            <person name="Riley R."/>
            <person name="Salamov A.A."/>
            <person name="Brown D.W."/>
            <person name="Nagy L.G."/>
            <person name="Floudas D."/>
            <person name="Held B.W."/>
            <person name="Levasseur A."/>
            <person name="Lombard V."/>
            <person name="Morin E."/>
            <person name="Otillar R."/>
            <person name="Lindquist E.A."/>
            <person name="Sun H."/>
            <person name="LaButti K.M."/>
            <person name="Schmutz J."/>
            <person name="Jabbour D."/>
            <person name="Luo H."/>
            <person name="Baker S.E."/>
            <person name="Pisabarro A.G."/>
            <person name="Walton J.D."/>
            <person name="Blanchette R.A."/>
            <person name="Henrissat B."/>
            <person name="Martin F."/>
            <person name="Cullen D."/>
            <person name="Hibbett D.S."/>
            <person name="Grigoriev I.V."/>
        </authorList>
    </citation>
    <scope>NUCLEOTIDE SEQUENCE [LARGE SCALE GENOMIC DNA]</scope>
    <source>
        <strain evidence="3">FD-172 SS1</strain>
    </source>
</reference>
<keyword evidence="3" id="KW-1185">Reference proteome</keyword>
<feature type="region of interest" description="Disordered" evidence="1">
    <location>
        <begin position="34"/>
        <end position="61"/>
    </location>
</feature>
<sequence>MLEVYQPNNTLFLLRLIWKGCGCGRIGGKGSARRWGSRGVSRARRRRKRRRMGDPLAAAGARKKDAAKNAAPIWEIASERSISARAVQSAERGILEAPPVVNLLRLHLHSCGQLELSSTLAGQGHAAHTKSDRRDRLERATNTVVVYITGLLCKVKDA</sequence>
<gene>
    <name evidence="2" type="ORF">BOTBODRAFT_233872</name>
</gene>
<dbReference type="Proteomes" id="UP000027195">
    <property type="component" value="Unassembled WGS sequence"/>
</dbReference>
<dbReference type="EMBL" id="KL198121">
    <property type="protein sequence ID" value="KDQ06873.1"/>
    <property type="molecule type" value="Genomic_DNA"/>
</dbReference>
<accession>A0A067LUB1</accession>
<proteinExistence type="predicted"/>
<protein>
    <submittedName>
        <fullName evidence="2">Uncharacterized protein</fullName>
    </submittedName>
</protein>
<dbReference type="AlphaFoldDB" id="A0A067LUB1"/>
<feature type="compositionally biased region" description="Basic residues" evidence="1">
    <location>
        <begin position="34"/>
        <end position="51"/>
    </location>
</feature>
<evidence type="ECO:0000313" key="2">
    <source>
        <dbReference type="EMBL" id="KDQ06873.1"/>
    </source>
</evidence>
<evidence type="ECO:0000313" key="3">
    <source>
        <dbReference type="Proteomes" id="UP000027195"/>
    </source>
</evidence>
<name>A0A067LUB1_BOTB1</name>
<dbReference type="HOGENOM" id="CLU_1669095_0_0_1"/>
<evidence type="ECO:0000256" key="1">
    <source>
        <dbReference type="SAM" id="MobiDB-lite"/>
    </source>
</evidence>
<organism evidence="2 3">
    <name type="scientific">Botryobasidium botryosum (strain FD-172 SS1)</name>
    <dbReference type="NCBI Taxonomy" id="930990"/>
    <lineage>
        <taxon>Eukaryota</taxon>
        <taxon>Fungi</taxon>
        <taxon>Dikarya</taxon>
        <taxon>Basidiomycota</taxon>
        <taxon>Agaricomycotina</taxon>
        <taxon>Agaricomycetes</taxon>
        <taxon>Cantharellales</taxon>
        <taxon>Botryobasidiaceae</taxon>
        <taxon>Botryobasidium</taxon>
    </lineage>
</organism>